<name>A0ABV9U6C9_9ACTN</name>
<gene>
    <name evidence="5" type="ORF">ACFPCY_32010</name>
</gene>
<comment type="caution">
    <text evidence="5">The sequence shown here is derived from an EMBL/GenBank/DDBJ whole genome shotgun (WGS) entry which is preliminary data.</text>
</comment>
<feature type="repeat" description="TPR" evidence="3">
    <location>
        <begin position="582"/>
        <end position="615"/>
    </location>
</feature>
<dbReference type="EMBL" id="JBHSIT010000010">
    <property type="protein sequence ID" value="MFC4911971.1"/>
    <property type="molecule type" value="Genomic_DNA"/>
</dbReference>
<evidence type="ECO:0000313" key="6">
    <source>
        <dbReference type="Proteomes" id="UP001595872"/>
    </source>
</evidence>
<dbReference type="InterPro" id="IPR019734">
    <property type="entry name" value="TPR_rpt"/>
</dbReference>
<keyword evidence="6" id="KW-1185">Reference proteome</keyword>
<evidence type="ECO:0000256" key="3">
    <source>
        <dbReference type="PROSITE-ProRule" id="PRU00339"/>
    </source>
</evidence>
<dbReference type="Pfam" id="PF13432">
    <property type="entry name" value="TPR_16"/>
    <property type="match status" value="2"/>
</dbReference>
<dbReference type="PROSITE" id="PS50005">
    <property type="entry name" value="TPR"/>
    <property type="match status" value="3"/>
</dbReference>
<feature type="repeat" description="TPR" evidence="3">
    <location>
        <begin position="446"/>
        <end position="479"/>
    </location>
</feature>
<dbReference type="Gene3D" id="1.25.40.10">
    <property type="entry name" value="Tetratricopeptide repeat domain"/>
    <property type="match status" value="3"/>
</dbReference>
<dbReference type="SMART" id="SM00028">
    <property type="entry name" value="TPR"/>
    <property type="match status" value="8"/>
</dbReference>
<feature type="repeat" description="TPR" evidence="3">
    <location>
        <begin position="480"/>
        <end position="513"/>
    </location>
</feature>
<feature type="region of interest" description="Disordered" evidence="4">
    <location>
        <begin position="216"/>
        <end position="270"/>
    </location>
</feature>
<feature type="compositionally biased region" description="Acidic residues" evidence="4">
    <location>
        <begin position="234"/>
        <end position="246"/>
    </location>
</feature>
<dbReference type="InterPro" id="IPR050498">
    <property type="entry name" value="Ycf3"/>
</dbReference>
<keyword evidence="1" id="KW-0677">Repeat</keyword>
<proteinExistence type="predicted"/>
<dbReference type="InterPro" id="IPR011990">
    <property type="entry name" value="TPR-like_helical_dom_sf"/>
</dbReference>
<protein>
    <submittedName>
        <fullName evidence="5">Tetratricopeptide repeat protein</fullName>
    </submittedName>
</protein>
<dbReference type="Pfam" id="PF14559">
    <property type="entry name" value="TPR_19"/>
    <property type="match status" value="1"/>
</dbReference>
<evidence type="ECO:0000256" key="2">
    <source>
        <dbReference type="ARBA" id="ARBA00022803"/>
    </source>
</evidence>
<sequence length="659" mass="69816">MRISADRRIGGPYTAGAALLGVLVPEAAAERPDLTAAYDIELRAVAPDLGDLVPARRVPLVDRVGRQERVLVPAARRTLRVANGVAEFVREWLRASGRPRTVVLEGFAEADPADAELFAVLRRRVDSGLLAVRIDDGPVPEPSGDDLDPSAHAARADELEASGLVGPRLGAVLRHRDRAGDPARAAASYAYAVAWCLDHGCHDAAVELGRRGLDHATPHPATASRLAASAPPEAEAEASTDVEAEAGAEAGAESGTDVEAEAGAEAGAKTGAEAGAEAGVWWELVHATAMALAALRREDEAERLLHHARATTDSPVWHSTIAYSLAMLAVRHHDPGRRDLTAALAWTNTAIALCGLLPDRAERAVKLGFDLNGRALVESRLGRDGTALRLVQEAIDLAERDLPPGAQPVHRMVLLANRATVLDRLGRTADALRDWTAVIDADPVHPDYYIDRGNLLLRLGRADEAVADYETAMRVGPPFPEPYFNRSEVRFAAGDHEGALADLDRALELDPAFAEARTNRAGLLVALGRTAEARADCAAGLAHHPGDAHLLSVLGQIEAAEGHGDRARAAFDQALGSDPTLAAAWASRGVLFYEIGDAEAAARDLTRALELADDPAVLFNRAVVLLALGRPDQARADLVRARDLAPGDPDIEKALADFG</sequence>
<organism evidence="5 6">
    <name type="scientific">Actinomadura gamaensis</name>
    <dbReference type="NCBI Taxonomy" id="1763541"/>
    <lineage>
        <taxon>Bacteria</taxon>
        <taxon>Bacillati</taxon>
        <taxon>Actinomycetota</taxon>
        <taxon>Actinomycetes</taxon>
        <taxon>Streptosporangiales</taxon>
        <taxon>Thermomonosporaceae</taxon>
        <taxon>Actinomadura</taxon>
    </lineage>
</organism>
<dbReference type="PANTHER" id="PTHR44858:SF1">
    <property type="entry name" value="UDP-N-ACETYLGLUCOSAMINE--PEPTIDE N-ACETYLGLUCOSAMINYLTRANSFERASE SPINDLY-RELATED"/>
    <property type="match status" value="1"/>
</dbReference>
<evidence type="ECO:0000256" key="4">
    <source>
        <dbReference type="SAM" id="MobiDB-lite"/>
    </source>
</evidence>
<dbReference type="SUPFAM" id="SSF48452">
    <property type="entry name" value="TPR-like"/>
    <property type="match status" value="1"/>
</dbReference>
<dbReference type="RefSeq" id="WP_378261406.1">
    <property type="nucleotide sequence ID" value="NZ_JBHSIT010000010.1"/>
</dbReference>
<keyword evidence="2 3" id="KW-0802">TPR repeat</keyword>
<accession>A0ABV9U6C9</accession>
<reference evidence="6" key="1">
    <citation type="journal article" date="2019" name="Int. J. Syst. Evol. Microbiol.">
        <title>The Global Catalogue of Microorganisms (GCM) 10K type strain sequencing project: providing services to taxonomists for standard genome sequencing and annotation.</title>
        <authorList>
            <consortium name="The Broad Institute Genomics Platform"/>
            <consortium name="The Broad Institute Genome Sequencing Center for Infectious Disease"/>
            <person name="Wu L."/>
            <person name="Ma J."/>
        </authorList>
    </citation>
    <scope>NUCLEOTIDE SEQUENCE [LARGE SCALE GENOMIC DNA]</scope>
    <source>
        <strain evidence="6">KLKA75</strain>
    </source>
</reference>
<dbReference type="Proteomes" id="UP001595872">
    <property type="component" value="Unassembled WGS sequence"/>
</dbReference>
<evidence type="ECO:0000256" key="1">
    <source>
        <dbReference type="ARBA" id="ARBA00022737"/>
    </source>
</evidence>
<dbReference type="PANTHER" id="PTHR44858">
    <property type="entry name" value="TETRATRICOPEPTIDE REPEAT PROTEIN 6"/>
    <property type="match status" value="1"/>
</dbReference>
<evidence type="ECO:0000313" key="5">
    <source>
        <dbReference type="EMBL" id="MFC4911971.1"/>
    </source>
</evidence>